<dbReference type="Ensembl" id="ENSMGAT00000015052.3">
    <property type="protein sequence ID" value="ENSMGAP00000014129.3"/>
    <property type="gene ID" value="ENSMGAG00000013370.3"/>
</dbReference>
<dbReference type="Pfam" id="PF01749">
    <property type="entry name" value="IBB"/>
    <property type="match status" value="1"/>
</dbReference>
<dbReference type="AlphaFoldDB" id="G1NKY4"/>
<dbReference type="InterPro" id="IPR016024">
    <property type="entry name" value="ARM-type_fold"/>
</dbReference>
<dbReference type="Proteomes" id="UP000001645">
    <property type="component" value="Chromosome 2"/>
</dbReference>
<gene>
    <name evidence="7" type="primary">LOC100538979</name>
</gene>
<dbReference type="Gene3D" id="1.25.10.10">
    <property type="entry name" value="Leucine-rich Repeat Variant"/>
    <property type="match status" value="1"/>
</dbReference>
<evidence type="ECO:0000256" key="2">
    <source>
        <dbReference type="ARBA" id="ARBA00022448"/>
    </source>
</evidence>
<dbReference type="FunFam" id="1.20.5.690:FF:000001">
    <property type="entry name" value="Importin subunit alpha"/>
    <property type="match status" value="1"/>
</dbReference>
<protein>
    <recommendedName>
        <fullName evidence="6">IBB domain-containing protein</fullName>
    </recommendedName>
</protein>
<keyword evidence="3" id="KW-0653">Protein transport</keyword>
<evidence type="ECO:0000256" key="3">
    <source>
        <dbReference type="ARBA" id="ARBA00022927"/>
    </source>
</evidence>
<reference evidence="7" key="2">
    <citation type="submission" date="2025-08" db="UniProtKB">
        <authorList>
            <consortium name="Ensembl"/>
        </authorList>
    </citation>
    <scope>IDENTIFICATION</scope>
</reference>
<dbReference type="Gene3D" id="1.20.5.690">
    <property type="entry name" value="Importin-alpha, importin-beta-binding domain"/>
    <property type="match status" value="1"/>
</dbReference>
<dbReference type="InterPro" id="IPR002652">
    <property type="entry name" value="Importin-a_IBB"/>
</dbReference>
<dbReference type="InterPro" id="IPR000225">
    <property type="entry name" value="Armadillo"/>
</dbReference>
<dbReference type="PANTHER" id="PTHR23316">
    <property type="entry name" value="IMPORTIN ALPHA"/>
    <property type="match status" value="1"/>
</dbReference>
<name>G1NKY4_MELGA</name>
<dbReference type="Bgee" id="ENSMGAG00000013370">
    <property type="expression patterns" value="Expressed in pectoralis major and 17 other cell types or tissues"/>
</dbReference>
<dbReference type="SMART" id="SM00185">
    <property type="entry name" value="ARM"/>
    <property type="match status" value="2"/>
</dbReference>
<comment type="similarity">
    <text evidence="1">Belongs to the importin alpha family.</text>
</comment>
<evidence type="ECO:0000259" key="6">
    <source>
        <dbReference type="PROSITE" id="PS51214"/>
    </source>
</evidence>
<evidence type="ECO:0000313" key="7">
    <source>
        <dbReference type="Ensembl" id="ENSMGAP00000014129.3"/>
    </source>
</evidence>
<keyword evidence="8" id="KW-1185">Reference proteome</keyword>
<dbReference type="Pfam" id="PF00514">
    <property type="entry name" value="Arm"/>
    <property type="match status" value="2"/>
</dbReference>
<dbReference type="SUPFAM" id="SSF48371">
    <property type="entry name" value="ARM repeat"/>
    <property type="match status" value="1"/>
</dbReference>
<proteinExistence type="inferred from homology"/>
<feature type="domain" description="IBB" evidence="6">
    <location>
        <begin position="1"/>
        <end position="60"/>
    </location>
</feature>
<dbReference type="InterPro" id="IPR011989">
    <property type="entry name" value="ARM-like"/>
</dbReference>
<dbReference type="GeneTree" id="ENSGT01050000244950"/>
<evidence type="ECO:0000256" key="5">
    <source>
        <dbReference type="SAM" id="MobiDB-lite"/>
    </source>
</evidence>
<dbReference type="InParanoid" id="G1NKY4"/>
<keyword evidence="2 4" id="KW-0813">Transport</keyword>
<dbReference type="GO" id="GO:0061608">
    <property type="term" value="F:nuclear import signal receptor activity"/>
    <property type="evidence" value="ECO:0007669"/>
    <property type="project" value="InterPro"/>
</dbReference>
<evidence type="ECO:0000313" key="8">
    <source>
        <dbReference type="Proteomes" id="UP000001645"/>
    </source>
</evidence>
<reference evidence="7 8" key="1">
    <citation type="journal article" date="2010" name="PLoS Biol.">
        <title>Multi-platform next-generation sequencing of the domestic turkey (Meleagris gallopavo): genome assembly and analysis.</title>
        <authorList>
            <person name="Dalloul R.A."/>
            <person name="Long J.A."/>
            <person name="Zimin A.V."/>
            <person name="Aslam L."/>
            <person name="Beal K."/>
            <person name="Blomberg L.A."/>
            <person name="Bouffard P."/>
            <person name="Burt D.W."/>
            <person name="Crasta O."/>
            <person name="Crooijmans R.P."/>
            <person name="Cooper K."/>
            <person name="Coulombe R.A."/>
            <person name="De S."/>
            <person name="Delany M.E."/>
            <person name="Dodgson J.B."/>
            <person name="Dong J.J."/>
            <person name="Evans C."/>
            <person name="Frederickson K.M."/>
            <person name="Flicek P."/>
            <person name="Florea L."/>
            <person name="Folkerts O."/>
            <person name="Groenen M.A."/>
            <person name="Harkins T.T."/>
            <person name="Herrero J."/>
            <person name="Hoffmann S."/>
            <person name="Megens H.J."/>
            <person name="Jiang A."/>
            <person name="de Jong P."/>
            <person name="Kaiser P."/>
            <person name="Kim H."/>
            <person name="Kim K.W."/>
            <person name="Kim S."/>
            <person name="Langenberger D."/>
            <person name="Lee M.K."/>
            <person name="Lee T."/>
            <person name="Mane S."/>
            <person name="Marcais G."/>
            <person name="Marz M."/>
            <person name="McElroy A.P."/>
            <person name="Modise T."/>
            <person name="Nefedov M."/>
            <person name="Notredame C."/>
            <person name="Paton I.R."/>
            <person name="Payne W.S."/>
            <person name="Pertea G."/>
            <person name="Prickett D."/>
            <person name="Puiu D."/>
            <person name="Qioa D."/>
            <person name="Raineri E."/>
            <person name="Ruffier M."/>
            <person name="Salzberg S.L."/>
            <person name="Schatz M.C."/>
            <person name="Scheuring C."/>
            <person name="Schmidt C.J."/>
            <person name="Schroeder S."/>
            <person name="Searle S.M."/>
            <person name="Smith E.J."/>
            <person name="Smith J."/>
            <person name="Sonstegard T.S."/>
            <person name="Stadler P.F."/>
            <person name="Tafer H."/>
            <person name="Tu Z.J."/>
            <person name="Van Tassell C.P."/>
            <person name="Vilella A.J."/>
            <person name="Williams K.P."/>
            <person name="Yorke J.A."/>
            <person name="Zhang L."/>
            <person name="Zhang H.B."/>
            <person name="Zhang X."/>
            <person name="Zhang Y."/>
            <person name="Reed K.M."/>
        </authorList>
    </citation>
    <scope>NUCLEOTIDE SEQUENCE [LARGE SCALE GENOMIC DNA]</scope>
</reference>
<accession>G1NKY4</accession>
<sequence>IDIMSSPGKDNFRMKSYKNNALNPQEMRRRREEEGIQLRKQKREEQLFKRRNVSLPGNEESMVESPIQDPDEEVITVDMVQMIFSDDPDQQLTATQKFRKLLSKEPNPPIDEVIQKPGVVQRFVKFLERSENYTLQFEAAWALTNIASGTFLHTKVVIETGAVPIFIKLLSSEHEDVQEQVTVFLQSFITLKFI</sequence>
<dbReference type="InterPro" id="IPR036975">
    <property type="entry name" value="Importin-a_IBB_sf"/>
</dbReference>
<organism evidence="7 8">
    <name type="scientific">Meleagris gallopavo</name>
    <name type="common">Wild turkey</name>
    <dbReference type="NCBI Taxonomy" id="9103"/>
    <lineage>
        <taxon>Eukaryota</taxon>
        <taxon>Metazoa</taxon>
        <taxon>Chordata</taxon>
        <taxon>Craniata</taxon>
        <taxon>Vertebrata</taxon>
        <taxon>Euteleostomi</taxon>
        <taxon>Archelosauria</taxon>
        <taxon>Archosauria</taxon>
        <taxon>Dinosauria</taxon>
        <taxon>Saurischia</taxon>
        <taxon>Theropoda</taxon>
        <taxon>Coelurosauria</taxon>
        <taxon>Aves</taxon>
        <taxon>Neognathae</taxon>
        <taxon>Galloanserae</taxon>
        <taxon>Galliformes</taxon>
        <taxon>Phasianidae</taxon>
        <taxon>Meleagridinae</taxon>
        <taxon>Meleagris</taxon>
    </lineage>
</organism>
<feature type="compositionally biased region" description="Basic and acidic residues" evidence="5">
    <location>
        <begin position="26"/>
        <end position="40"/>
    </location>
</feature>
<reference evidence="7" key="3">
    <citation type="submission" date="2025-09" db="UniProtKB">
        <authorList>
            <consortium name="Ensembl"/>
        </authorList>
    </citation>
    <scope>IDENTIFICATION</scope>
</reference>
<dbReference type="PROSITE" id="PS51214">
    <property type="entry name" value="IBB"/>
    <property type="match status" value="1"/>
</dbReference>
<feature type="region of interest" description="Disordered" evidence="5">
    <location>
        <begin position="1"/>
        <end position="40"/>
    </location>
</feature>
<dbReference type="GO" id="GO:0006606">
    <property type="term" value="P:protein import into nucleus"/>
    <property type="evidence" value="ECO:0007669"/>
    <property type="project" value="InterPro"/>
</dbReference>
<evidence type="ECO:0000256" key="1">
    <source>
        <dbReference type="ARBA" id="ARBA00010394"/>
    </source>
</evidence>
<evidence type="ECO:0000256" key="4">
    <source>
        <dbReference type="PROSITE-ProRule" id="PRU00561"/>
    </source>
</evidence>